<evidence type="ECO:0000256" key="2">
    <source>
        <dbReference type="SAM" id="Phobius"/>
    </source>
</evidence>
<gene>
    <name evidence="3" type="ORF">ACFO4E_11635</name>
</gene>
<feature type="transmembrane region" description="Helical" evidence="2">
    <location>
        <begin position="223"/>
        <end position="246"/>
    </location>
</feature>
<name>A0ABV9DUV2_9ACTN</name>
<protein>
    <submittedName>
        <fullName evidence="3">Uncharacterized protein</fullName>
    </submittedName>
</protein>
<sequence>MNAHGTVPAPGSPGAPLSSAPDAPDLVRGPVVRPGALLTLAALAGVLLTLLGTGHTPGPWWAWFPLTIGLALLAVGTRLYAARPPLAVASGWILAVGGASSVTSGLLLLYGAMDYGWPAYLIVTGVAVAGMGIDRFGRSGLTGRTGTARWGRSITGMVNRLHIVWGLACAFLGVVFALWFGAGMTLLGAYAPEQWIGFAMIAAGAHAALEGVLFWTGRRTREILLSALMLSVGLGTLVQGAALASLTLS</sequence>
<dbReference type="Proteomes" id="UP001595923">
    <property type="component" value="Unassembled WGS sequence"/>
</dbReference>
<organism evidence="3 4">
    <name type="scientific">Nocardiopsis mangrovi</name>
    <dbReference type="NCBI Taxonomy" id="1179818"/>
    <lineage>
        <taxon>Bacteria</taxon>
        <taxon>Bacillati</taxon>
        <taxon>Actinomycetota</taxon>
        <taxon>Actinomycetes</taxon>
        <taxon>Streptosporangiales</taxon>
        <taxon>Nocardiopsidaceae</taxon>
        <taxon>Nocardiopsis</taxon>
    </lineage>
</organism>
<feature type="transmembrane region" description="Helical" evidence="2">
    <location>
        <begin position="158"/>
        <end position="182"/>
    </location>
</feature>
<keyword evidence="2" id="KW-0472">Membrane</keyword>
<evidence type="ECO:0000313" key="4">
    <source>
        <dbReference type="Proteomes" id="UP001595923"/>
    </source>
</evidence>
<keyword evidence="2" id="KW-1133">Transmembrane helix</keyword>
<proteinExistence type="predicted"/>
<keyword evidence="4" id="KW-1185">Reference proteome</keyword>
<feature type="compositionally biased region" description="Low complexity" evidence="1">
    <location>
        <begin position="8"/>
        <end position="20"/>
    </location>
</feature>
<feature type="transmembrane region" description="Helical" evidence="2">
    <location>
        <begin position="36"/>
        <end position="54"/>
    </location>
</feature>
<dbReference type="RefSeq" id="WP_378573800.1">
    <property type="nucleotide sequence ID" value="NZ_JBHSFQ010000009.1"/>
</dbReference>
<keyword evidence="2" id="KW-0812">Transmembrane</keyword>
<accession>A0ABV9DUV2</accession>
<reference evidence="4" key="1">
    <citation type="journal article" date="2019" name="Int. J. Syst. Evol. Microbiol.">
        <title>The Global Catalogue of Microorganisms (GCM) 10K type strain sequencing project: providing services to taxonomists for standard genome sequencing and annotation.</title>
        <authorList>
            <consortium name="The Broad Institute Genomics Platform"/>
            <consortium name="The Broad Institute Genome Sequencing Center for Infectious Disease"/>
            <person name="Wu L."/>
            <person name="Ma J."/>
        </authorList>
    </citation>
    <scope>NUCLEOTIDE SEQUENCE [LARGE SCALE GENOMIC DNA]</scope>
    <source>
        <strain evidence="4">XZYJ18</strain>
    </source>
</reference>
<feature type="region of interest" description="Disordered" evidence="1">
    <location>
        <begin position="1"/>
        <end position="20"/>
    </location>
</feature>
<evidence type="ECO:0000313" key="3">
    <source>
        <dbReference type="EMBL" id="MFC4562505.1"/>
    </source>
</evidence>
<feature type="transmembrane region" description="Helical" evidence="2">
    <location>
        <begin position="60"/>
        <end position="80"/>
    </location>
</feature>
<dbReference type="EMBL" id="JBHSFQ010000009">
    <property type="protein sequence ID" value="MFC4562505.1"/>
    <property type="molecule type" value="Genomic_DNA"/>
</dbReference>
<feature type="transmembrane region" description="Helical" evidence="2">
    <location>
        <begin position="119"/>
        <end position="137"/>
    </location>
</feature>
<feature type="transmembrane region" description="Helical" evidence="2">
    <location>
        <begin position="92"/>
        <end position="113"/>
    </location>
</feature>
<evidence type="ECO:0000256" key="1">
    <source>
        <dbReference type="SAM" id="MobiDB-lite"/>
    </source>
</evidence>
<comment type="caution">
    <text evidence="3">The sequence shown here is derived from an EMBL/GenBank/DDBJ whole genome shotgun (WGS) entry which is preliminary data.</text>
</comment>
<feature type="transmembrane region" description="Helical" evidence="2">
    <location>
        <begin position="194"/>
        <end position="216"/>
    </location>
</feature>